<keyword evidence="3" id="KW-1185">Reference proteome</keyword>
<protein>
    <recommendedName>
        <fullName evidence="4">Hemopexin</fullName>
    </recommendedName>
</protein>
<reference evidence="3" key="1">
    <citation type="journal article" date="2017" name="Nat. Microbiol.">
        <title>Global analysis of biosynthetic gene clusters reveals vast potential of secondary metabolite production in Penicillium species.</title>
        <authorList>
            <person name="Nielsen J.C."/>
            <person name="Grijseels S."/>
            <person name="Prigent S."/>
            <person name="Ji B."/>
            <person name="Dainat J."/>
            <person name="Nielsen K.F."/>
            <person name="Frisvad J.C."/>
            <person name="Workman M."/>
            <person name="Nielsen J."/>
        </authorList>
    </citation>
    <scope>NUCLEOTIDE SEQUENCE [LARGE SCALE GENOMIC DNA]</scope>
    <source>
        <strain evidence="3">IBT 4502</strain>
    </source>
</reference>
<organism evidence="2 3">
    <name type="scientific">Penicillium polonicum</name>
    <dbReference type="NCBI Taxonomy" id="60169"/>
    <lineage>
        <taxon>Eukaryota</taxon>
        <taxon>Fungi</taxon>
        <taxon>Dikarya</taxon>
        <taxon>Ascomycota</taxon>
        <taxon>Pezizomycotina</taxon>
        <taxon>Eurotiomycetes</taxon>
        <taxon>Eurotiomycetidae</taxon>
        <taxon>Eurotiales</taxon>
        <taxon>Aspergillaceae</taxon>
        <taxon>Penicillium</taxon>
    </lineage>
</organism>
<dbReference type="EMBL" id="MDYM01000022">
    <property type="protein sequence ID" value="OQD60548.1"/>
    <property type="molecule type" value="Genomic_DNA"/>
</dbReference>
<evidence type="ECO:0000256" key="1">
    <source>
        <dbReference type="PROSITE-ProRule" id="PRU01011"/>
    </source>
</evidence>
<dbReference type="Gene3D" id="2.110.10.10">
    <property type="entry name" value="Hemopexin-like domain"/>
    <property type="match status" value="1"/>
</dbReference>
<evidence type="ECO:0008006" key="4">
    <source>
        <dbReference type="Google" id="ProtNLM"/>
    </source>
</evidence>
<feature type="repeat" description="Hemopexin" evidence="1">
    <location>
        <begin position="53"/>
        <end position="105"/>
    </location>
</feature>
<accession>A0A1V6N762</accession>
<evidence type="ECO:0000313" key="3">
    <source>
        <dbReference type="Proteomes" id="UP000191408"/>
    </source>
</evidence>
<dbReference type="STRING" id="60169.A0A1V6N762"/>
<gene>
    <name evidence="2" type="ORF">PENPOL_c022G09465</name>
</gene>
<proteinExistence type="predicted"/>
<feature type="repeat" description="Hemopexin" evidence="1">
    <location>
        <begin position="110"/>
        <end position="158"/>
    </location>
</feature>
<evidence type="ECO:0000313" key="2">
    <source>
        <dbReference type="EMBL" id="OQD60548.1"/>
    </source>
</evidence>
<feature type="repeat" description="Hemopexin" evidence="1">
    <location>
        <begin position="1"/>
        <end position="48"/>
    </location>
</feature>
<dbReference type="AlphaFoldDB" id="A0A1V6N762"/>
<sequence length="217" mass="24405">MVDAFLALPNFGTNVIYAFSGTQYARVNFASDKIETGPHWITSQWGTFKKAGFGTVDAIVEVPNEPNQFYAFYGGQYFRAKIDSNGSDSFVYSAPKSIASEWPGLVEAGFDTIDAAVVNPTHPDQIYFFSGTRSLEYSVSKSKICWGPHTISEGWPSLKEAGFDRVDAIVKKPETDHIYYVFRGNQYVRIHWKGGDGTVDRHTDFIKDQWKCLSPWV</sequence>
<dbReference type="InterPro" id="IPR018487">
    <property type="entry name" value="Hemopexin-like_repeat"/>
</dbReference>
<feature type="repeat" description="Hemopexin" evidence="1">
    <location>
        <begin position="163"/>
        <end position="213"/>
    </location>
</feature>
<dbReference type="OrthoDB" id="6845681at2759"/>
<name>A0A1V6N762_PENPO</name>
<dbReference type="PROSITE" id="PS51642">
    <property type="entry name" value="HEMOPEXIN_2"/>
    <property type="match status" value="4"/>
</dbReference>
<comment type="caution">
    <text evidence="2">The sequence shown here is derived from an EMBL/GenBank/DDBJ whole genome shotgun (WGS) entry which is preliminary data.</text>
</comment>
<dbReference type="SMART" id="SM00120">
    <property type="entry name" value="HX"/>
    <property type="match status" value="4"/>
</dbReference>
<dbReference type="Proteomes" id="UP000191408">
    <property type="component" value="Unassembled WGS sequence"/>
</dbReference>
<dbReference type="SUPFAM" id="SSF50923">
    <property type="entry name" value="Hemopexin-like domain"/>
    <property type="match status" value="1"/>
</dbReference>
<dbReference type="InterPro" id="IPR036375">
    <property type="entry name" value="Hemopexin-like_dom_sf"/>
</dbReference>